<accession>A0A5N0TG40</accession>
<comment type="caution">
    <text evidence="2">The sequence shown here is derived from an EMBL/GenBank/DDBJ whole genome shotgun (WGS) entry which is preliminary data.</text>
</comment>
<dbReference type="Proteomes" id="UP000325372">
    <property type="component" value="Unassembled WGS sequence"/>
</dbReference>
<organism evidence="2 3">
    <name type="scientific">Marinihelvus fidelis</name>
    <dbReference type="NCBI Taxonomy" id="2613842"/>
    <lineage>
        <taxon>Bacteria</taxon>
        <taxon>Pseudomonadati</taxon>
        <taxon>Pseudomonadota</taxon>
        <taxon>Gammaproteobacteria</taxon>
        <taxon>Chromatiales</taxon>
        <taxon>Wenzhouxiangellaceae</taxon>
        <taxon>Marinihelvus</taxon>
    </lineage>
</organism>
<sequence length="75" mass="8195">MSRLNTLLLTALLALAAASSAWAISLEDAARQAARQHDAKVLSARTINRDGRRVHEIKLLTRNGVVKTVYVPEDS</sequence>
<name>A0A5N0TG40_9GAMM</name>
<evidence type="ECO:0008006" key="4">
    <source>
        <dbReference type="Google" id="ProtNLM"/>
    </source>
</evidence>
<dbReference type="EMBL" id="VYXP01000002">
    <property type="protein sequence ID" value="KAA9133571.1"/>
    <property type="molecule type" value="Genomic_DNA"/>
</dbReference>
<feature type="signal peptide" evidence="1">
    <location>
        <begin position="1"/>
        <end position="23"/>
    </location>
</feature>
<keyword evidence="1" id="KW-0732">Signal</keyword>
<evidence type="ECO:0000313" key="3">
    <source>
        <dbReference type="Proteomes" id="UP000325372"/>
    </source>
</evidence>
<evidence type="ECO:0000256" key="1">
    <source>
        <dbReference type="SAM" id="SignalP"/>
    </source>
</evidence>
<gene>
    <name evidence="2" type="ORF">F3N42_04275</name>
</gene>
<evidence type="ECO:0000313" key="2">
    <source>
        <dbReference type="EMBL" id="KAA9133571.1"/>
    </source>
</evidence>
<feature type="chain" id="PRO_5024305153" description="PepSY domain-containing protein" evidence="1">
    <location>
        <begin position="24"/>
        <end position="75"/>
    </location>
</feature>
<reference evidence="2 3" key="1">
    <citation type="submission" date="2019-09" db="EMBL/GenBank/DDBJ databases">
        <title>Wenzhouxiangella sp. Genome sequencing and assembly.</title>
        <authorList>
            <person name="Zhang R."/>
        </authorList>
    </citation>
    <scope>NUCLEOTIDE SEQUENCE [LARGE SCALE GENOMIC DNA]</scope>
    <source>
        <strain evidence="2 3">W260</strain>
    </source>
</reference>
<keyword evidence="3" id="KW-1185">Reference proteome</keyword>
<protein>
    <recommendedName>
        <fullName evidence="4">PepSY domain-containing protein</fullName>
    </recommendedName>
</protein>
<proteinExistence type="predicted"/>
<dbReference type="AlphaFoldDB" id="A0A5N0TG40"/>